<reference evidence="2" key="3">
    <citation type="submission" date="2025-09" db="UniProtKB">
        <authorList>
            <consortium name="Ensembl"/>
        </authorList>
    </citation>
    <scope>IDENTIFICATION</scope>
</reference>
<name>A0A672H456_SALFA</name>
<accession>A0A672H456</accession>
<dbReference type="AlphaFoldDB" id="A0A672H456"/>
<keyword evidence="1" id="KW-0812">Transmembrane</keyword>
<evidence type="ECO:0000313" key="2">
    <source>
        <dbReference type="Ensembl" id="ENSSFAP00005023424.1"/>
    </source>
</evidence>
<feature type="transmembrane region" description="Helical" evidence="1">
    <location>
        <begin position="75"/>
        <end position="94"/>
    </location>
</feature>
<reference evidence="2" key="1">
    <citation type="submission" date="2019-06" db="EMBL/GenBank/DDBJ databases">
        <authorList>
            <consortium name="Wellcome Sanger Institute Data Sharing"/>
        </authorList>
    </citation>
    <scope>NUCLEOTIDE SEQUENCE [LARGE SCALE GENOMIC DNA]</scope>
</reference>
<dbReference type="InParanoid" id="A0A672H456"/>
<proteinExistence type="predicted"/>
<organism evidence="2 3">
    <name type="scientific">Salarias fasciatus</name>
    <name type="common">Jewelled blenny</name>
    <name type="synonym">Blennius fasciatus</name>
    <dbReference type="NCBI Taxonomy" id="181472"/>
    <lineage>
        <taxon>Eukaryota</taxon>
        <taxon>Metazoa</taxon>
        <taxon>Chordata</taxon>
        <taxon>Craniata</taxon>
        <taxon>Vertebrata</taxon>
        <taxon>Euteleostomi</taxon>
        <taxon>Actinopterygii</taxon>
        <taxon>Neopterygii</taxon>
        <taxon>Teleostei</taxon>
        <taxon>Neoteleostei</taxon>
        <taxon>Acanthomorphata</taxon>
        <taxon>Ovalentaria</taxon>
        <taxon>Blenniimorphae</taxon>
        <taxon>Blenniiformes</taxon>
        <taxon>Blennioidei</taxon>
        <taxon>Blenniidae</taxon>
        <taxon>Salariinae</taxon>
        <taxon>Salarias</taxon>
    </lineage>
</organism>
<reference evidence="2" key="2">
    <citation type="submission" date="2025-08" db="UniProtKB">
        <authorList>
            <consortium name="Ensembl"/>
        </authorList>
    </citation>
    <scope>IDENTIFICATION</scope>
</reference>
<dbReference type="Proteomes" id="UP000472267">
    <property type="component" value="Chromosome 17"/>
</dbReference>
<keyword evidence="1" id="KW-1133">Transmembrane helix</keyword>
<keyword evidence="1" id="KW-0472">Membrane</keyword>
<dbReference type="Ensembl" id="ENSSFAT00005024386.1">
    <property type="protein sequence ID" value="ENSSFAP00005023424.1"/>
    <property type="gene ID" value="ENSSFAG00005012112.1"/>
</dbReference>
<evidence type="ECO:0000256" key="1">
    <source>
        <dbReference type="SAM" id="Phobius"/>
    </source>
</evidence>
<evidence type="ECO:0000313" key="3">
    <source>
        <dbReference type="Proteomes" id="UP000472267"/>
    </source>
</evidence>
<sequence length="97" mass="11340">MKSRVVKTLAQKKEYKKEDRARNRTRINVGTAFERWRTLQDLKGFKSDAELATFLLDSLSTDVASSAALCPDPNIISWSFVLYVCFIFIYFFYFTCF</sequence>
<keyword evidence="3" id="KW-1185">Reference proteome</keyword>
<protein>
    <submittedName>
        <fullName evidence="2">Uncharacterized protein</fullName>
    </submittedName>
</protein>